<protein>
    <recommendedName>
        <fullName evidence="3">HTH cro/C1-type domain-containing protein</fullName>
    </recommendedName>
</protein>
<dbReference type="CDD" id="cd00093">
    <property type="entry name" value="HTH_XRE"/>
    <property type="match status" value="1"/>
</dbReference>
<dbReference type="RefSeq" id="WP_087370118.1">
    <property type="nucleotide sequence ID" value="NZ_NFKK01000001.1"/>
</dbReference>
<reference evidence="5" key="1">
    <citation type="submission" date="2017-04" db="EMBL/GenBank/DDBJ databases">
        <title>Function of individual gut microbiota members based on whole genome sequencing of pure cultures obtained from chicken caecum.</title>
        <authorList>
            <person name="Medvecky M."/>
            <person name="Cejkova D."/>
            <person name="Polansky O."/>
            <person name="Karasova D."/>
            <person name="Kubasova T."/>
            <person name="Cizek A."/>
            <person name="Rychlik I."/>
        </authorList>
    </citation>
    <scope>NUCLEOTIDE SEQUENCE [LARGE SCALE GENOMIC DNA]</scope>
    <source>
        <strain evidence="5">An180</strain>
    </source>
</reference>
<dbReference type="Pfam" id="PF01381">
    <property type="entry name" value="HTH_3"/>
    <property type="match status" value="1"/>
</dbReference>
<keyword evidence="2" id="KW-0472">Membrane</keyword>
<evidence type="ECO:0000256" key="1">
    <source>
        <dbReference type="ARBA" id="ARBA00023125"/>
    </source>
</evidence>
<comment type="caution">
    <text evidence="4">The sequence shown here is derived from an EMBL/GenBank/DDBJ whole genome shotgun (WGS) entry which is preliminary data.</text>
</comment>
<proteinExistence type="predicted"/>
<feature type="transmembrane region" description="Helical" evidence="2">
    <location>
        <begin position="153"/>
        <end position="170"/>
    </location>
</feature>
<evidence type="ECO:0000313" key="5">
    <source>
        <dbReference type="Proteomes" id="UP000195897"/>
    </source>
</evidence>
<dbReference type="AlphaFoldDB" id="A0A1Y4LKI0"/>
<gene>
    <name evidence="4" type="ORF">B5F17_01680</name>
</gene>
<feature type="transmembrane region" description="Helical" evidence="2">
    <location>
        <begin position="226"/>
        <end position="248"/>
    </location>
</feature>
<feature type="transmembrane region" description="Helical" evidence="2">
    <location>
        <begin position="123"/>
        <end position="141"/>
    </location>
</feature>
<dbReference type="PANTHER" id="PTHR46558">
    <property type="entry name" value="TRACRIPTIONAL REGULATORY PROTEIN-RELATED-RELATED"/>
    <property type="match status" value="1"/>
</dbReference>
<feature type="transmembrane region" description="Helical" evidence="2">
    <location>
        <begin position="92"/>
        <end position="111"/>
    </location>
</feature>
<organism evidence="4 5">
    <name type="scientific">Butyricicoccus pullicaecorum</name>
    <dbReference type="NCBI Taxonomy" id="501571"/>
    <lineage>
        <taxon>Bacteria</taxon>
        <taxon>Bacillati</taxon>
        <taxon>Bacillota</taxon>
        <taxon>Clostridia</taxon>
        <taxon>Eubacteriales</taxon>
        <taxon>Butyricicoccaceae</taxon>
        <taxon>Butyricicoccus</taxon>
    </lineage>
</organism>
<keyword evidence="2" id="KW-1133">Transmembrane helix</keyword>
<dbReference type="Proteomes" id="UP000195897">
    <property type="component" value="Unassembled WGS sequence"/>
</dbReference>
<name>A0A1Y4LKI0_9FIRM</name>
<sequence length="262" mass="29940">MENRKIGAFIAERRKESGLTQQALADRLGLTNKAVSKWETGDGLPDITILPALAENLGVTVDELLAGERRPKTPEIGEQTRKYLEERKRKQYKIAVMLSEVVLIVVVPYWLSGVYGFWVSTPYLLAMALSISGYIAVNIWIPGRETLRQRKVFCATWLTTLSVLPTYALYELANYVLEDLRLGETLVKHATDQFVEVHALTAQSTYWDFYKYYDSQISQWLSAHVWVLWLAGIAIMIGLGLLVGHITWKLQHRERKKHESES</sequence>
<evidence type="ECO:0000256" key="2">
    <source>
        <dbReference type="SAM" id="Phobius"/>
    </source>
</evidence>
<dbReference type="InterPro" id="IPR001387">
    <property type="entry name" value="Cro/C1-type_HTH"/>
</dbReference>
<keyword evidence="1" id="KW-0238">DNA-binding</keyword>
<dbReference type="Gene3D" id="1.10.260.40">
    <property type="entry name" value="lambda repressor-like DNA-binding domains"/>
    <property type="match status" value="1"/>
</dbReference>
<accession>A0A1Y4LKI0</accession>
<feature type="domain" description="HTH cro/C1-type" evidence="3">
    <location>
        <begin position="10"/>
        <end position="64"/>
    </location>
</feature>
<keyword evidence="2" id="KW-0812">Transmembrane</keyword>
<dbReference type="SMART" id="SM00530">
    <property type="entry name" value="HTH_XRE"/>
    <property type="match status" value="1"/>
</dbReference>
<dbReference type="InterPro" id="IPR010982">
    <property type="entry name" value="Lambda_DNA-bd_dom_sf"/>
</dbReference>
<evidence type="ECO:0000313" key="4">
    <source>
        <dbReference type="EMBL" id="OUP54642.1"/>
    </source>
</evidence>
<dbReference type="PANTHER" id="PTHR46558:SF11">
    <property type="entry name" value="HTH-TYPE TRANSCRIPTIONAL REGULATOR XRE"/>
    <property type="match status" value="1"/>
</dbReference>
<dbReference type="GO" id="GO:0003677">
    <property type="term" value="F:DNA binding"/>
    <property type="evidence" value="ECO:0007669"/>
    <property type="project" value="UniProtKB-KW"/>
</dbReference>
<dbReference type="PROSITE" id="PS50943">
    <property type="entry name" value="HTH_CROC1"/>
    <property type="match status" value="1"/>
</dbReference>
<evidence type="ECO:0000259" key="3">
    <source>
        <dbReference type="PROSITE" id="PS50943"/>
    </source>
</evidence>
<dbReference type="EMBL" id="NFKK01000001">
    <property type="protein sequence ID" value="OUP54642.1"/>
    <property type="molecule type" value="Genomic_DNA"/>
</dbReference>
<dbReference type="SUPFAM" id="SSF47413">
    <property type="entry name" value="lambda repressor-like DNA-binding domains"/>
    <property type="match status" value="1"/>
</dbReference>